<dbReference type="GeneID" id="31743400"/>
<reference evidence="5 7" key="1">
    <citation type="submission" date="2019-09" db="EMBL/GenBank/DDBJ databases">
        <title>Draft genome sequence assemblies of isolates from the urinary tract.</title>
        <authorList>
            <person name="Mores C.R."/>
            <person name="Putonti C."/>
            <person name="Wolfe A.J."/>
        </authorList>
    </citation>
    <scope>NUCLEOTIDE SEQUENCE [LARGE SCALE GENOMIC DNA]</scope>
    <source>
        <strain evidence="5 7">UMB246</strain>
    </source>
</reference>
<dbReference type="RefSeq" id="WP_006585754.1">
    <property type="nucleotide sequence ID" value="NZ_CATOUV010000001.1"/>
</dbReference>
<dbReference type="EMBL" id="VYWW01000027">
    <property type="protein sequence ID" value="KAA9321577.1"/>
    <property type="molecule type" value="Genomic_DNA"/>
</dbReference>
<dbReference type="Proteomes" id="UP000327236">
    <property type="component" value="Unassembled WGS sequence"/>
</dbReference>
<dbReference type="InterPro" id="IPR003593">
    <property type="entry name" value="AAA+_ATPase"/>
</dbReference>
<organism evidence="5 7">
    <name type="scientific">Lactobacillus jensenii</name>
    <dbReference type="NCBI Taxonomy" id="109790"/>
    <lineage>
        <taxon>Bacteria</taxon>
        <taxon>Bacillati</taxon>
        <taxon>Bacillota</taxon>
        <taxon>Bacilli</taxon>
        <taxon>Lactobacillales</taxon>
        <taxon>Lactobacillaceae</taxon>
        <taxon>Lactobacillus</taxon>
    </lineage>
</organism>
<dbReference type="Proteomes" id="UP001385848">
    <property type="component" value="Unassembled WGS sequence"/>
</dbReference>
<keyword evidence="3 5" id="KW-0067">ATP-binding</keyword>
<dbReference type="AlphaFoldDB" id="A0A5N1ICF2"/>
<evidence type="ECO:0000313" key="5">
    <source>
        <dbReference type="EMBL" id="KAA9321577.1"/>
    </source>
</evidence>
<keyword evidence="1" id="KW-0813">Transport</keyword>
<evidence type="ECO:0000313" key="6">
    <source>
        <dbReference type="EMBL" id="MEL0565161.1"/>
    </source>
</evidence>
<evidence type="ECO:0000256" key="1">
    <source>
        <dbReference type="ARBA" id="ARBA00022448"/>
    </source>
</evidence>
<evidence type="ECO:0000256" key="2">
    <source>
        <dbReference type="ARBA" id="ARBA00022741"/>
    </source>
</evidence>
<dbReference type="OrthoDB" id="9804819at2"/>
<gene>
    <name evidence="6" type="ORF">AAC431_04380</name>
    <name evidence="5" type="ORF">F6H94_06260</name>
</gene>
<dbReference type="EMBL" id="JBBVUL010000006">
    <property type="protein sequence ID" value="MEL0565161.1"/>
    <property type="molecule type" value="Genomic_DNA"/>
</dbReference>
<protein>
    <submittedName>
        <fullName evidence="5">ABC transporter ATP-binding protein</fullName>
    </submittedName>
</protein>
<dbReference type="InterPro" id="IPR027417">
    <property type="entry name" value="P-loop_NTPase"/>
</dbReference>
<dbReference type="Gene3D" id="3.40.50.300">
    <property type="entry name" value="P-loop containing nucleotide triphosphate hydrolases"/>
    <property type="match status" value="1"/>
</dbReference>
<evidence type="ECO:0000256" key="3">
    <source>
        <dbReference type="ARBA" id="ARBA00022840"/>
    </source>
</evidence>
<keyword evidence="2" id="KW-0547">Nucleotide-binding</keyword>
<dbReference type="GO" id="GO:0005524">
    <property type="term" value="F:ATP binding"/>
    <property type="evidence" value="ECO:0007669"/>
    <property type="project" value="UniProtKB-KW"/>
</dbReference>
<evidence type="ECO:0000313" key="7">
    <source>
        <dbReference type="Proteomes" id="UP000327236"/>
    </source>
</evidence>
<evidence type="ECO:0000259" key="4">
    <source>
        <dbReference type="PROSITE" id="PS50893"/>
    </source>
</evidence>
<dbReference type="GO" id="GO:0016887">
    <property type="term" value="F:ATP hydrolysis activity"/>
    <property type="evidence" value="ECO:0007669"/>
    <property type="project" value="InterPro"/>
</dbReference>
<name>A0A5N1ICF2_LACJE</name>
<dbReference type="KEGG" id="lje:BUE77_06685"/>
<comment type="caution">
    <text evidence="5">The sequence shown here is derived from an EMBL/GenBank/DDBJ whole genome shotgun (WGS) entry which is preliminary data.</text>
</comment>
<reference evidence="6 8" key="2">
    <citation type="submission" date="2024-04" db="EMBL/GenBank/DDBJ databases">
        <title>Three lactobacilli isolated from voided urine samples from females with type 2 diabetes.</title>
        <authorList>
            <person name="Kula A."/>
            <person name="Stegman N."/>
            <person name="Putonti C."/>
        </authorList>
    </citation>
    <scope>NUCLEOTIDE SEQUENCE [LARGE SCALE GENOMIC DNA]</scope>
    <source>
        <strain evidence="6 8">1855</strain>
    </source>
</reference>
<evidence type="ECO:0000313" key="8">
    <source>
        <dbReference type="Proteomes" id="UP001385848"/>
    </source>
</evidence>
<dbReference type="InterPro" id="IPR017871">
    <property type="entry name" value="ABC_transporter-like_CS"/>
</dbReference>
<keyword evidence="8" id="KW-1185">Reference proteome</keyword>
<dbReference type="SUPFAM" id="SSF52540">
    <property type="entry name" value="P-loop containing nucleoside triphosphate hydrolases"/>
    <property type="match status" value="1"/>
</dbReference>
<dbReference type="PANTHER" id="PTHR42939:SF5">
    <property type="entry name" value="ABC-TYPE TRANSPORTER ATP-BINDING PROTEIN ECSA"/>
    <property type="match status" value="1"/>
</dbReference>
<sequence>MTLKIKNLSGGYHGVAVIKNLNLEIKPGEAVGLIGLNGAGKSTTIKHILGLLRPQKGLISLNGLELTKNPDKFKQQLAYIPEVPVLYPELTLKEHIDLTILAYELNSDKAWKKADELLKIFRLDNKLDWLPIHFSKGMKQKVMLVCAFITDAELLVIDEPFTGLDPLSAVSLTKLINEATQDGKMVLMTSHVLSEVQTTISKFAVLNNGCIEVSGSLDEIKRYYGLSSSDSFDKIYEILSREQVQNG</sequence>
<dbReference type="PROSITE" id="PS00211">
    <property type="entry name" value="ABC_TRANSPORTER_1"/>
    <property type="match status" value="1"/>
</dbReference>
<dbReference type="InterPro" id="IPR051782">
    <property type="entry name" value="ABC_Transporter_VariousFunc"/>
</dbReference>
<dbReference type="InterPro" id="IPR003439">
    <property type="entry name" value="ABC_transporter-like_ATP-bd"/>
</dbReference>
<dbReference type="SMART" id="SM00382">
    <property type="entry name" value="AAA"/>
    <property type="match status" value="1"/>
</dbReference>
<dbReference type="PANTHER" id="PTHR42939">
    <property type="entry name" value="ABC TRANSPORTER ATP-BINDING PROTEIN ALBC-RELATED"/>
    <property type="match status" value="1"/>
</dbReference>
<accession>A0A5N1ICF2</accession>
<proteinExistence type="predicted"/>
<dbReference type="CDD" id="cd03230">
    <property type="entry name" value="ABC_DR_subfamily_A"/>
    <property type="match status" value="1"/>
</dbReference>
<feature type="domain" description="ABC transporter" evidence="4">
    <location>
        <begin position="3"/>
        <end position="233"/>
    </location>
</feature>
<dbReference type="Pfam" id="PF00005">
    <property type="entry name" value="ABC_tran"/>
    <property type="match status" value="1"/>
</dbReference>
<dbReference type="PROSITE" id="PS50893">
    <property type="entry name" value="ABC_TRANSPORTER_2"/>
    <property type="match status" value="1"/>
</dbReference>